<dbReference type="InterPro" id="IPR000235">
    <property type="entry name" value="Ribosomal_uS7"/>
</dbReference>
<feature type="compositionally biased region" description="Polar residues" evidence="9">
    <location>
        <begin position="307"/>
        <end position="318"/>
    </location>
</feature>
<dbReference type="InterPro" id="IPR036823">
    <property type="entry name" value="Ribosomal_uS7_dom_sf"/>
</dbReference>
<dbReference type="InterPro" id="IPR023798">
    <property type="entry name" value="Ribosomal_uS7_dom"/>
</dbReference>
<dbReference type="GO" id="GO:0005763">
    <property type="term" value="C:mitochondrial small ribosomal subunit"/>
    <property type="evidence" value="ECO:0007669"/>
    <property type="project" value="UniProtKB-ARBA"/>
</dbReference>
<proteinExistence type="inferred from homology"/>
<evidence type="ECO:0000313" key="11">
    <source>
        <dbReference type="Proteomes" id="UP000248481"/>
    </source>
</evidence>
<evidence type="ECO:0000256" key="6">
    <source>
        <dbReference type="ARBA" id="ARBA00023274"/>
    </source>
</evidence>
<dbReference type="GO" id="GO:0006412">
    <property type="term" value="P:translation"/>
    <property type="evidence" value="ECO:0007669"/>
    <property type="project" value="InterPro"/>
</dbReference>
<keyword evidence="4" id="KW-0689">Ribosomal protein</keyword>
<accession>A0A8M1MR78</accession>
<evidence type="ECO:0000259" key="10">
    <source>
        <dbReference type="Pfam" id="PF00177"/>
    </source>
</evidence>
<dbReference type="AlphaFoldDB" id="A0A8M1MR78"/>
<feature type="region of interest" description="Disordered" evidence="9">
    <location>
        <begin position="263"/>
        <end position="318"/>
    </location>
</feature>
<evidence type="ECO:0000313" key="12">
    <source>
        <dbReference type="RefSeq" id="XP_044776357.1"/>
    </source>
</evidence>
<evidence type="ECO:0000256" key="7">
    <source>
        <dbReference type="ARBA" id="ARBA00039306"/>
    </source>
</evidence>
<keyword evidence="6" id="KW-0687">Ribonucleoprotein</keyword>
<feature type="domain" description="Small ribosomal subunit protein uS7" evidence="10">
    <location>
        <begin position="89"/>
        <end position="243"/>
    </location>
</feature>
<comment type="subcellular location">
    <subcellularLocation>
        <location evidence="1">Mitochondrion</location>
    </subcellularLocation>
</comment>
<name>A0A8M1MR78_NEOSC</name>
<protein>
    <recommendedName>
        <fullName evidence="7">Small ribosomal subunit protein uS7m</fullName>
    </recommendedName>
    <alternativeName>
        <fullName evidence="8">28S ribosomal protein S7, mitochondrial</fullName>
    </alternativeName>
</protein>
<dbReference type="FunFam" id="1.10.455.10:FF:000004">
    <property type="entry name" value="28S ribosomal protein S7, mitochondrial"/>
    <property type="match status" value="1"/>
</dbReference>
<evidence type="ECO:0000256" key="1">
    <source>
        <dbReference type="ARBA" id="ARBA00004173"/>
    </source>
</evidence>
<dbReference type="GeneID" id="110581696"/>
<comment type="similarity">
    <text evidence="2">Belongs to the universal ribosomal protein uS7 family.</text>
</comment>
<keyword evidence="11" id="KW-1185">Reference proteome</keyword>
<dbReference type="SUPFAM" id="SSF47973">
    <property type="entry name" value="Ribosomal protein S7"/>
    <property type="match status" value="1"/>
</dbReference>
<dbReference type="CDD" id="cd14870">
    <property type="entry name" value="uS7_Mitochondria_Mammalian"/>
    <property type="match status" value="1"/>
</dbReference>
<dbReference type="PANTHER" id="PTHR11205">
    <property type="entry name" value="RIBOSOMAL PROTEIN S7"/>
    <property type="match status" value="1"/>
</dbReference>
<dbReference type="RefSeq" id="XP_044776357.1">
    <property type="nucleotide sequence ID" value="XM_044920422.1"/>
</dbReference>
<dbReference type="Gene3D" id="1.10.455.10">
    <property type="entry name" value="Ribosomal protein S7 domain"/>
    <property type="match status" value="1"/>
</dbReference>
<keyword evidence="5" id="KW-0496">Mitochondrion</keyword>
<dbReference type="Pfam" id="PF00177">
    <property type="entry name" value="Ribosomal_S7"/>
    <property type="match status" value="1"/>
</dbReference>
<evidence type="ECO:0000256" key="4">
    <source>
        <dbReference type="ARBA" id="ARBA00022980"/>
    </source>
</evidence>
<evidence type="ECO:0000256" key="5">
    <source>
        <dbReference type="ARBA" id="ARBA00023128"/>
    </source>
</evidence>
<reference evidence="12" key="1">
    <citation type="submission" date="2025-08" db="UniProtKB">
        <authorList>
            <consortium name="RefSeq"/>
        </authorList>
    </citation>
    <scope>IDENTIFICATION</scope>
    <source>
        <tissue evidence="12">Blood</tissue>
    </source>
</reference>
<gene>
    <name evidence="12" type="primary">LOC110581696</name>
</gene>
<feature type="compositionally biased region" description="Polar residues" evidence="9">
    <location>
        <begin position="276"/>
        <end position="289"/>
    </location>
</feature>
<evidence type="ECO:0000256" key="3">
    <source>
        <dbReference type="ARBA" id="ARBA00022946"/>
    </source>
</evidence>
<evidence type="ECO:0000256" key="9">
    <source>
        <dbReference type="SAM" id="MobiDB-lite"/>
    </source>
</evidence>
<sequence length="334" mass="37698">MKNIVEPANTAAPAVKAAQGWWVLALGLRRAVSRLPGLTQVRWSRYGPEYRDPQIGKEYYRKALAELTEEEKYERKELRKTQLIKAAPAAKTSSVFEDPVISKFTNMMMKGGNRVLARSLMTQTLEAVKRKQFEKYHAASAEEQATIERNPYTIFHQALKNGEPVIGLMPILRGGHFYQVPVPLPDRRRRFLAMKWMITECREKKHRRMLMPEKLSHELLEAFHNQGPVIKKKHDMHKMAEANCARAHYGWWSREAGGSLLPDRGSHCHSGKPLSNDPTSPQSRGSSSPWYDASTPYGGPSHDANDGPSSSWDDTSGTCSWNEATYGGLHAKDA</sequence>
<dbReference type="Proteomes" id="UP000248481">
    <property type="component" value="Chromosome 13"/>
</dbReference>
<evidence type="ECO:0000256" key="8">
    <source>
        <dbReference type="ARBA" id="ARBA00041309"/>
    </source>
</evidence>
<dbReference type="GO" id="GO:0005743">
    <property type="term" value="C:mitochondrial inner membrane"/>
    <property type="evidence" value="ECO:0007669"/>
    <property type="project" value="UniProtKB-ARBA"/>
</dbReference>
<evidence type="ECO:0000256" key="2">
    <source>
        <dbReference type="ARBA" id="ARBA00007151"/>
    </source>
</evidence>
<organism evidence="11 12">
    <name type="scientific">Neomonachus schauinslandi</name>
    <name type="common">Hawaiian monk seal</name>
    <name type="synonym">Monachus schauinslandi</name>
    <dbReference type="NCBI Taxonomy" id="29088"/>
    <lineage>
        <taxon>Eukaryota</taxon>
        <taxon>Metazoa</taxon>
        <taxon>Chordata</taxon>
        <taxon>Craniata</taxon>
        <taxon>Vertebrata</taxon>
        <taxon>Euteleostomi</taxon>
        <taxon>Mammalia</taxon>
        <taxon>Eutheria</taxon>
        <taxon>Laurasiatheria</taxon>
        <taxon>Carnivora</taxon>
        <taxon>Caniformia</taxon>
        <taxon>Pinnipedia</taxon>
        <taxon>Phocidae</taxon>
        <taxon>Monachinae</taxon>
        <taxon>Monachini</taxon>
        <taxon>Neomonachus</taxon>
    </lineage>
</organism>
<keyword evidence="3" id="KW-0809">Transit peptide</keyword>
<dbReference type="KEGG" id="nsu:110581696"/>